<dbReference type="InterPro" id="IPR037523">
    <property type="entry name" value="VOC_core"/>
</dbReference>
<dbReference type="Proteomes" id="UP000581135">
    <property type="component" value="Unassembled WGS sequence"/>
</dbReference>
<feature type="domain" description="VOC" evidence="1">
    <location>
        <begin position="41"/>
        <end position="158"/>
    </location>
</feature>
<dbReference type="Gene3D" id="3.10.180.10">
    <property type="entry name" value="2,3-Dihydroxybiphenyl 1,2-Dioxygenase, domain 1"/>
    <property type="match status" value="1"/>
</dbReference>
<dbReference type="PANTHER" id="PTHR35908">
    <property type="entry name" value="HYPOTHETICAL FUSION PROTEIN"/>
    <property type="match status" value="1"/>
</dbReference>
<dbReference type="PROSITE" id="PS51819">
    <property type="entry name" value="VOC"/>
    <property type="match status" value="1"/>
</dbReference>
<gene>
    <name evidence="2" type="ORF">FHR98_001577</name>
</gene>
<evidence type="ECO:0000259" key="1">
    <source>
        <dbReference type="PROSITE" id="PS51819"/>
    </source>
</evidence>
<accession>A0A839SSJ9</accession>
<dbReference type="Pfam" id="PF18029">
    <property type="entry name" value="Glyoxalase_6"/>
    <property type="match status" value="1"/>
</dbReference>
<protein>
    <recommendedName>
        <fullName evidence="1">VOC domain-containing protein</fullName>
    </recommendedName>
</protein>
<dbReference type="AlphaFoldDB" id="A0A839SSJ9"/>
<sequence length="158" mass="17738">MPMPKNDIMVTLFLWPFAIQGPKFVIRTELCRQEQKMHGSRLGSLVIDCQTDDLAAAAEFWAQALGYEVGDASGPYVDLVGPDGEVKVLVQKVEHEARVHLDIETDDQEAEASRLEALGAKRIAKIKRWIVLEAPSGHRFCVVNPQRKDFPDSANRWP</sequence>
<reference evidence="2 3" key="1">
    <citation type="submission" date="2020-08" db="EMBL/GenBank/DDBJ databases">
        <title>Genomic Encyclopedia of Type Strains, Phase III (KMG-III): the genomes of soil and plant-associated and newly described type strains.</title>
        <authorList>
            <person name="Whitman W."/>
        </authorList>
    </citation>
    <scope>NUCLEOTIDE SEQUENCE [LARGE SCALE GENOMIC DNA]</scope>
    <source>
        <strain evidence="2 3">CECT 8803</strain>
    </source>
</reference>
<comment type="caution">
    <text evidence="2">The sequence shown here is derived from an EMBL/GenBank/DDBJ whole genome shotgun (WGS) entry which is preliminary data.</text>
</comment>
<keyword evidence="3" id="KW-1185">Reference proteome</keyword>
<dbReference type="EMBL" id="JACHXA010000003">
    <property type="protein sequence ID" value="MBB3065298.1"/>
    <property type="molecule type" value="Genomic_DNA"/>
</dbReference>
<name>A0A839SSJ9_9PROT</name>
<dbReference type="SUPFAM" id="SSF54593">
    <property type="entry name" value="Glyoxalase/Bleomycin resistance protein/Dihydroxybiphenyl dioxygenase"/>
    <property type="match status" value="1"/>
</dbReference>
<evidence type="ECO:0000313" key="3">
    <source>
        <dbReference type="Proteomes" id="UP000581135"/>
    </source>
</evidence>
<evidence type="ECO:0000313" key="2">
    <source>
        <dbReference type="EMBL" id="MBB3065298.1"/>
    </source>
</evidence>
<dbReference type="InterPro" id="IPR029068">
    <property type="entry name" value="Glyas_Bleomycin-R_OHBP_Dase"/>
</dbReference>
<dbReference type="RefSeq" id="WP_246377578.1">
    <property type="nucleotide sequence ID" value="NZ_JACHXA010000003.1"/>
</dbReference>
<organism evidence="2 3">
    <name type="scientific">Limibacillus halophilus</name>
    <dbReference type="NCBI Taxonomy" id="1579333"/>
    <lineage>
        <taxon>Bacteria</taxon>
        <taxon>Pseudomonadati</taxon>
        <taxon>Pseudomonadota</taxon>
        <taxon>Alphaproteobacteria</taxon>
        <taxon>Rhodospirillales</taxon>
        <taxon>Rhodovibrionaceae</taxon>
        <taxon>Limibacillus</taxon>
    </lineage>
</organism>
<proteinExistence type="predicted"/>
<dbReference type="InterPro" id="IPR041581">
    <property type="entry name" value="Glyoxalase_6"/>
</dbReference>
<dbReference type="PANTHER" id="PTHR35908:SF1">
    <property type="entry name" value="CONSERVED PROTEIN"/>
    <property type="match status" value="1"/>
</dbReference>